<keyword evidence="3" id="KW-1185">Reference proteome</keyword>
<feature type="region of interest" description="Disordered" evidence="1">
    <location>
        <begin position="117"/>
        <end position="157"/>
    </location>
</feature>
<dbReference type="InterPro" id="IPR031528">
    <property type="entry name" value="C4orf19"/>
</dbReference>
<proteinExistence type="predicted"/>
<dbReference type="Proteomes" id="UP000694421">
    <property type="component" value="Unplaced"/>
</dbReference>
<evidence type="ECO:0000256" key="1">
    <source>
        <dbReference type="SAM" id="MobiDB-lite"/>
    </source>
</evidence>
<dbReference type="Ensembl" id="ENSSMRT00000003134.1">
    <property type="protein sequence ID" value="ENSSMRP00000002614.1"/>
    <property type="gene ID" value="ENSSMRG00000002251.1"/>
</dbReference>
<dbReference type="PANTHER" id="PTHR16106">
    <property type="entry name" value="CHROMOSOME 4 OPEN READING FRAME 19"/>
    <property type="match status" value="1"/>
</dbReference>
<dbReference type="OMA" id="YPQLWGS"/>
<evidence type="ECO:0000313" key="3">
    <source>
        <dbReference type="Proteomes" id="UP000694421"/>
    </source>
</evidence>
<dbReference type="Ensembl" id="ENSSMRT00000003129.1">
    <property type="protein sequence ID" value="ENSSMRP00000002609.1"/>
    <property type="gene ID" value="ENSSMRG00000002251.1"/>
</dbReference>
<reference evidence="2" key="1">
    <citation type="submission" date="2025-05" db="UniProtKB">
        <authorList>
            <consortium name="Ensembl"/>
        </authorList>
    </citation>
    <scope>IDENTIFICATION</scope>
</reference>
<dbReference type="PANTHER" id="PTHR16106:SF3">
    <property type="entry name" value="CHROMOSOME 4 OPEN READING FRAME 19"/>
    <property type="match status" value="1"/>
</dbReference>
<organism evidence="2 3">
    <name type="scientific">Salvator merianae</name>
    <name type="common">Argentine black and white tegu</name>
    <name type="synonym">Tupinambis merianae</name>
    <dbReference type="NCBI Taxonomy" id="96440"/>
    <lineage>
        <taxon>Eukaryota</taxon>
        <taxon>Metazoa</taxon>
        <taxon>Chordata</taxon>
        <taxon>Craniata</taxon>
        <taxon>Vertebrata</taxon>
        <taxon>Euteleostomi</taxon>
        <taxon>Lepidosauria</taxon>
        <taxon>Squamata</taxon>
        <taxon>Bifurcata</taxon>
        <taxon>Unidentata</taxon>
        <taxon>Episquamata</taxon>
        <taxon>Laterata</taxon>
        <taxon>Teiioidea</taxon>
        <taxon>Teiidae</taxon>
        <taxon>Salvator</taxon>
    </lineage>
</organism>
<feature type="region of interest" description="Disordered" evidence="1">
    <location>
        <begin position="75"/>
        <end position="96"/>
    </location>
</feature>
<dbReference type="Pfam" id="PF15770">
    <property type="entry name" value="DUF4699"/>
    <property type="match status" value="2"/>
</dbReference>
<feature type="compositionally biased region" description="Polar residues" evidence="1">
    <location>
        <begin position="117"/>
        <end position="143"/>
    </location>
</feature>
<dbReference type="AlphaFoldDB" id="A0A8D0B432"/>
<sequence length="319" mass="34881">MGCRCCKMIQSYIFDPEEVQQPSGYINEINNEIKNCKPDEQDGGKFKCKPNSGIQVHKNELQNAEIQPAATRHKLNNAKDGIWNHKNTSPPEERLENSVGKYNYNVNGICSGIKSHANPSVNQNKENSIHSCSDQQSDSSTKGENCETLESEERPKLSLEMMESVSYDEAQNSGGNCSPTQIAIPQAQGNGMLLSGLNHMANPNQAAKHVAAGSEYLLNSHTPRDLCTECPATIKHRLMGESKSSALADKGCRRGPSNACLKDRMCDETPSPGSKRETQYGCHNEANGELEEIDAEVAEALAALEAATAGEEFEDEEDY</sequence>
<dbReference type="GeneTree" id="ENSGT00390000013778"/>
<protein>
    <submittedName>
        <fullName evidence="2">Chromosome 4 open reading frame 19</fullName>
    </submittedName>
</protein>
<name>A0A8D0B432_SALMN</name>
<evidence type="ECO:0000313" key="2">
    <source>
        <dbReference type="Ensembl" id="ENSSMRP00000002609.1"/>
    </source>
</evidence>
<accession>A0A8D0B432</accession>